<feature type="compositionally biased region" description="Polar residues" evidence="6">
    <location>
        <begin position="249"/>
        <end position="262"/>
    </location>
</feature>
<dbReference type="FunCoup" id="A0A1X7UCM4">
    <property type="interactions" value="939"/>
</dbReference>
<keyword evidence="8" id="KW-1185">Reference proteome</keyword>
<evidence type="ECO:0000313" key="7">
    <source>
        <dbReference type="EnsemblMetazoa" id="Aqu2.1.25404_001"/>
    </source>
</evidence>
<dbReference type="EnsemblMetazoa" id="Aqu2.1.25404_001">
    <property type="protein sequence ID" value="Aqu2.1.25404_001"/>
    <property type="gene ID" value="Aqu2.1.25404"/>
</dbReference>
<dbReference type="Pfam" id="PF14580">
    <property type="entry name" value="LRR_9"/>
    <property type="match status" value="1"/>
</dbReference>
<dbReference type="OrthoDB" id="433501at2759"/>
<reference evidence="7" key="2">
    <citation type="submission" date="2017-05" db="UniProtKB">
        <authorList>
            <consortium name="EnsemblMetazoa"/>
        </authorList>
    </citation>
    <scope>IDENTIFICATION</scope>
</reference>
<sequence length="262" mass="29773">MSKLTAELIADSPQFMNSVNDWELSLRGNKIQVIENLGATLDQFDCIDFSNNEIRRLDGFPYLRRLKMLIINNNKLCRIGDGLGECIPSLRSLILTYNNIEDLSDLEPLSSLKSLEHLSLLRNPVIHKPGYRYYVIFRLPNLRVLDFRRVRLREREKANNMYGGKDGQHKLQEVQKKSKTFVPGEPLPVAPVTTGPTPEAIAKIRDAIANARSLEEVQQLELMLKSGQINELIKKVSGEEEEEEEEMESTTVHPSMNSNGVV</sequence>
<organism evidence="7">
    <name type="scientific">Amphimedon queenslandica</name>
    <name type="common">Sponge</name>
    <dbReference type="NCBI Taxonomy" id="400682"/>
    <lineage>
        <taxon>Eukaryota</taxon>
        <taxon>Metazoa</taxon>
        <taxon>Porifera</taxon>
        <taxon>Demospongiae</taxon>
        <taxon>Heteroscleromorpha</taxon>
        <taxon>Haplosclerida</taxon>
        <taxon>Niphatidae</taxon>
        <taxon>Amphimedon</taxon>
    </lineage>
</organism>
<dbReference type="FunFam" id="3.80.10.10:FF:000026">
    <property type="entry name" value="U2 small nuclear ribonucleoprotein A"/>
    <property type="match status" value="1"/>
</dbReference>
<reference evidence="8" key="1">
    <citation type="journal article" date="2010" name="Nature">
        <title>The Amphimedon queenslandica genome and the evolution of animal complexity.</title>
        <authorList>
            <person name="Srivastava M."/>
            <person name="Simakov O."/>
            <person name="Chapman J."/>
            <person name="Fahey B."/>
            <person name="Gauthier M.E."/>
            <person name="Mitros T."/>
            <person name="Richards G.S."/>
            <person name="Conaco C."/>
            <person name="Dacre M."/>
            <person name="Hellsten U."/>
            <person name="Larroux C."/>
            <person name="Putnam N.H."/>
            <person name="Stanke M."/>
            <person name="Adamska M."/>
            <person name="Darling A."/>
            <person name="Degnan S.M."/>
            <person name="Oakley T.H."/>
            <person name="Plachetzki D.C."/>
            <person name="Zhai Y."/>
            <person name="Adamski M."/>
            <person name="Calcino A."/>
            <person name="Cummins S.F."/>
            <person name="Goodstein D.M."/>
            <person name="Harris C."/>
            <person name="Jackson D.J."/>
            <person name="Leys S.P."/>
            <person name="Shu S."/>
            <person name="Woodcroft B.J."/>
            <person name="Vervoort M."/>
            <person name="Kosik K.S."/>
            <person name="Manning G."/>
            <person name="Degnan B.M."/>
            <person name="Rokhsar D.S."/>
        </authorList>
    </citation>
    <scope>NUCLEOTIDE SEQUENCE [LARGE SCALE GENOMIC DNA]</scope>
</reference>
<dbReference type="SUPFAM" id="SSF52058">
    <property type="entry name" value="L domain-like"/>
    <property type="match status" value="1"/>
</dbReference>
<dbReference type="GO" id="GO:0005686">
    <property type="term" value="C:U2 snRNP"/>
    <property type="evidence" value="ECO:0007669"/>
    <property type="project" value="TreeGrafter"/>
</dbReference>
<dbReference type="Proteomes" id="UP000007879">
    <property type="component" value="Unassembled WGS sequence"/>
</dbReference>
<dbReference type="GO" id="GO:0000398">
    <property type="term" value="P:mRNA splicing, via spliceosome"/>
    <property type="evidence" value="ECO:0007669"/>
    <property type="project" value="InterPro"/>
</dbReference>
<dbReference type="Gene3D" id="3.80.10.10">
    <property type="entry name" value="Ribonuclease Inhibitor"/>
    <property type="match status" value="1"/>
</dbReference>
<dbReference type="PANTHER" id="PTHR10552:SF6">
    <property type="entry name" value="U2 SMALL NUCLEAR RIBONUCLEOPROTEIN A"/>
    <property type="match status" value="1"/>
</dbReference>
<dbReference type="eggNOG" id="KOG1644">
    <property type="taxonomic scope" value="Eukaryota"/>
</dbReference>
<evidence type="ECO:0000313" key="8">
    <source>
        <dbReference type="Proteomes" id="UP000007879"/>
    </source>
</evidence>
<evidence type="ECO:0000256" key="3">
    <source>
        <dbReference type="ARBA" id="ARBA00022737"/>
    </source>
</evidence>
<dbReference type="InterPro" id="IPR044640">
    <property type="entry name" value="RU2A"/>
</dbReference>
<dbReference type="EnsemblMetazoa" id="XM_003388341.3">
    <property type="protein sequence ID" value="XP_003388389.1"/>
    <property type="gene ID" value="LOC100642023"/>
</dbReference>
<protein>
    <recommendedName>
        <fullName evidence="9">U2A'/phosphoprotein 32 family A C-terminal domain-containing protein</fullName>
    </recommendedName>
</protein>
<dbReference type="KEGG" id="aqu:100642023"/>
<keyword evidence="3" id="KW-0677">Repeat</keyword>
<comment type="similarity">
    <text evidence="5">Belongs to the U2 small nuclear ribonucleoprotein A family.</text>
</comment>
<dbReference type="PANTHER" id="PTHR10552">
    <property type="entry name" value="U2 SMALL NUCLEAR RIBONUCLEOPROTEIN A"/>
    <property type="match status" value="1"/>
</dbReference>
<dbReference type="GO" id="GO:0030620">
    <property type="term" value="F:U2 snRNA binding"/>
    <property type="evidence" value="ECO:0007669"/>
    <property type="project" value="InterPro"/>
</dbReference>
<evidence type="ECO:0000256" key="4">
    <source>
        <dbReference type="ARBA" id="ARBA00023242"/>
    </source>
</evidence>
<evidence type="ECO:0000256" key="5">
    <source>
        <dbReference type="ARBA" id="ARBA00024196"/>
    </source>
</evidence>
<evidence type="ECO:0000256" key="6">
    <source>
        <dbReference type="SAM" id="MobiDB-lite"/>
    </source>
</evidence>
<accession>A0A1X7UCM4</accession>
<dbReference type="InterPro" id="IPR032675">
    <property type="entry name" value="LRR_dom_sf"/>
</dbReference>
<comment type="subcellular location">
    <subcellularLocation>
        <location evidence="1">Nucleus</location>
    </subcellularLocation>
</comment>
<dbReference type="STRING" id="400682.A0A1X7UCM4"/>
<evidence type="ECO:0000256" key="2">
    <source>
        <dbReference type="ARBA" id="ARBA00022614"/>
    </source>
</evidence>
<feature type="compositionally biased region" description="Acidic residues" evidence="6">
    <location>
        <begin position="239"/>
        <end position="248"/>
    </location>
</feature>
<keyword evidence="4" id="KW-0539">Nucleus</keyword>
<evidence type="ECO:0000256" key="1">
    <source>
        <dbReference type="ARBA" id="ARBA00004123"/>
    </source>
</evidence>
<name>A0A1X7UCM4_AMPQE</name>
<gene>
    <name evidence="7" type="primary">100642023</name>
</gene>
<dbReference type="PROSITE" id="PS51450">
    <property type="entry name" value="LRR"/>
    <property type="match status" value="1"/>
</dbReference>
<proteinExistence type="inferred from homology"/>
<evidence type="ECO:0008006" key="9">
    <source>
        <dbReference type="Google" id="ProtNLM"/>
    </source>
</evidence>
<keyword evidence="2" id="KW-0433">Leucine-rich repeat</keyword>
<dbReference type="InParanoid" id="A0A1X7UCM4"/>
<dbReference type="AlphaFoldDB" id="A0A1X7UCM4"/>
<feature type="region of interest" description="Disordered" evidence="6">
    <location>
        <begin position="235"/>
        <end position="262"/>
    </location>
</feature>
<dbReference type="InterPro" id="IPR001611">
    <property type="entry name" value="Leu-rich_rpt"/>
</dbReference>